<gene>
    <name evidence="2" type="ORF">OIU77_013289</name>
</gene>
<evidence type="ECO:0000313" key="3">
    <source>
        <dbReference type="Proteomes" id="UP001141253"/>
    </source>
</evidence>
<dbReference type="Proteomes" id="UP001141253">
    <property type="component" value="Chromosome 10"/>
</dbReference>
<sequence>MLRQILLAGRENSIVAYVAKEVCGRETTEESFTGLKRSLQVPKKNDEYHRKLYSPLPENVEAGRFAVISFENGKPERFVVPLSYLNHPRFLVFLEGAAEKLE</sequence>
<name>A0ABQ8ZTZ8_9ROSI</name>
<dbReference type="InterPro" id="IPR003676">
    <property type="entry name" value="SAUR_fam"/>
</dbReference>
<comment type="similarity">
    <text evidence="1">Belongs to the ARG7 family.</text>
</comment>
<organism evidence="2 3">
    <name type="scientific">Salix suchowensis</name>
    <dbReference type="NCBI Taxonomy" id="1278906"/>
    <lineage>
        <taxon>Eukaryota</taxon>
        <taxon>Viridiplantae</taxon>
        <taxon>Streptophyta</taxon>
        <taxon>Embryophyta</taxon>
        <taxon>Tracheophyta</taxon>
        <taxon>Spermatophyta</taxon>
        <taxon>Magnoliopsida</taxon>
        <taxon>eudicotyledons</taxon>
        <taxon>Gunneridae</taxon>
        <taxon>Pentapetalae</taxon>
        <taxon>rosids</taxon>
        <taxon>fabids</taxon>
        <taxon>Malpighiales</taxon>
        <taxon>Salicaceae</taxon>
        <taxon>Saliceae</taxon>
        <taxon>Salix</taxon>
    </lineage>
</organism>
<dbReference type="Pfam" id="PF02519">
    <property type="entry name" value="Auxin_inducible"/>
    <property type="match status" value="1"/>
</dbReference>
<evidence type="ECO:0000256" key="1">
    <source>
        <dbReference type="ARBA" id="ARBA00006974"/>
    </source>
</evidence>
<comment type="caution">
    <text evidence="2">The sequence shown here is derived from an EMBL/GenBank/DDBJ whole genome shotgun (WGS) entry which is preliminary data.</text>
</comment>
<keyword evidence="3" id="KW-1185">Reference proteome</keyword>
<reference evidence="2" key="2">
    <citation type="journal article" date="2023" name="Int. J. Mol. Sci.">
        <title>De Novo Assembly and Annotation of 11 Diverse Shrub Willow (Salix) Genomes Reveals Novel Gene Organization in Sex-Linked Regions.</title>
        <authorList>
            <person name="Hyden B."/>
            <person name="Feng K."/>
            <person name="Yates T.B."/>
            <person name="Jawdy S."/>
            <person name="Cereghino C."/>
            <person name="Smart L.B."/>
            <person name="Muchero W."/>
        </authorList>
    </citation>
    <scope>NUCLEOTIDE SEQUENCE</scope>
    <source>
        <tissue evidence="2">Shoot tip</tissue>
    </source>
</reference>
<accession>A0ABQ8ZTZ8</accession>
<proteinExistence type="inferred from homology"/>
<evidence type="ECO:0000313" key="2">
    <source>
        <dbReference type="EMBL" id="KAJ6311496.1"/>
    </source>
</evidence>
<reference evidence="2" key="1">
    <citation type="submission" date="2022-10" db="EMBL/GenBank/DDBJ databases">
        <authorList>
            <person name="Hyden B.L."/>
            <person name="Feng K."/>
            <person name="Yates T."/>
            <person name="Jawdy S."/>
            <person name="Smart L.B."/>
            <person name="Muchero W."/>
        </authorList>
    </citation>
    <scope>NUCLEOTIDE SEQUENCE</scope>
    <source>
        <tissue evidence="2">Shoot tip</tissue>
    </source>
</reference>
<protein>
    <submittedName>
        <fullName evidence="2">Uncharacterized protein</fullName>
    </submittedName>
</protein>
<dbReference type="EMBL" id="JAPFFI010000024">
    <property type="protein sequence ID" value="KAJ6311496.1"/>
    <property type="molecule type" value="Genomic_DNA"/>
</dbReference>